<dbReference type="NCBIfam" id="NF040486">
    <property type="entry name" value="SrfA_fam"/>
    <property type="match status" value="1"/>
</dbReference>
<reference evidence="1 2" key="1">
    <citation type="submission" date="2019-07" db="EMBL/GenBank/DDBJ databases">
        <title>Whole genome shotgun sequence of Halomonas pacifica NBRC 102220.</title>
        <authorList>
            <person name="Hosoyama A."/>
            <person name="Uohara A."/>
            <person name="Ohji S."/>
            <person name="Ichikawa N."/>
        </authorList>
    </citation>
    <scope>NUCLEOTIDE SEQUENCE [LARGE SCALE GENOMIC DNA]</scope>
    <source>
        <strain evidence="1 2">NBRC 102220</strain>
    </source>
</reference>
<keyword evidence="2" id="KW-1185">Reference proteome</keyword>
<sequence>MSATLLHSGKIEHFRALGETGQPVYHSALQLRKVISRRLPGRERHLAIPQRDQQGKGVDWYSGISGEAIPWGSATEGEREDARIQLEAFRQEVIVLHRAPPEGQGGDHEVFTRLVQWVCHFPDEAFIYLVDGTPVIAFWGKGCMAPRVHGMFAADERPHLMQGVNELIADDAPPLGDSLLRAAQLVDGQERDAVILAFIDGVDGCGRDQCAIAREIARQQPRLRINVMDISNSGQSDCIAEATGGRVFGSQDADAVSDMLKDAGREALNASYCPG</sequence>
<dbReference type="AlphaFoldDB" id="A0A510X9U8"/>
<protein>
    <recommendedName>
        <fullName evidence="3">VWFA domain-containing protein</fullName>
    </recommendedName>
</protein>
<name>A0A510X9U8_9GAMM</name>
<evidence type="ECO:0000313" key="2">
    <source>
        <dbReference type="Proteomes" id="UP000321275"/>
    </source>
</evidence>
<dbReference type="InterPro" id="IPR047774">
    <property type="entry name" value="SrfA-like"/>
</dbReference>
<comment type="caution">
    <text evidence="1">The sequence shown here is derived from an EMBL/GenBank/DDBJ whole genome shotgun (WGS) entry which is preliminary data.</text>
</comment>
<dbReference type="OrthoDB" id="5448848at2"/>
<gene>
    <name evidence="1" type="ORF">HPA02_24660</name>
</gene>
<evidence type="ECO:0000313" key="1">
    <source>
        <dbReference type="EMBL" id="GEK48183.1"/>
    </source>
</evidence>
<dbReference type="InterPro" id="IPR036465">
    <property type="entry name" value="vWFA_dom_sf"/>
</dbReference>
<organism evidence="1 2">
    <name type="scientific">Bisbaumannia pacifica</name>
    <dbReference type="NCBI Taxonomy" id="77098"/>
    <lineage>
        <taxon>Bacteria</taxon>
        <taxon>Pseudomonadati</taxon>
        <taxon>Pseudomonadota</taxon>
        <taxon>Gammaproteobacteria</taxon>
        <taxon>Oceanospirillales</taxon>
        <taxon>Halomonadaceae</taxon>
        <taxon>Bisbaumannia</taxon>
    </lineage>
</organism>
<accession>A0A510X9U8</accession>
<evidence type="ECO:0008006" key="3">
    <source>
        <dbReference type="Google" id="ProtNLM"/>
    </source>
</evidence>
<dbReference type="Gene3D" id="3.40.50.410">
    <property type="entry name" value="von Willebrand factor, type A domain"/>
    <property type="match status" value="1"/>
</dbReference>
<dbReference type="EMBL" id="BJUK01000029">
    <property type="protein sequence ID" value="GEK48183.1"/>
    <property type="molecule type" value="Genomic_DNA"/>
</dbReference>
<proteinExistence type="predicted"/>
<dbReference type="RefSeq" id="WP_146803521.1">
    <property type="nucleotide sequence ID" value="NZ_BJUK01000029.1"/>
</dbReference>
<dbReference type="Proteomes" id="UP000321275">
    <property type="component" value="Unassembled WGS sequence"/>
</dbReference>